<dbReference type="Proteomes" id="UP000663844">
    <property type="component" value="Unassembled WGS sequence"/>
</dbReference>
<accession>A0A818G574</accession>
<feature type="compositionally biased region" description="Polar residues" evidence="3">
    <location>
        <begin position="103"/>
        <end position="114"/>
    </location>
</feature>
<feature type="region of interest" description="Disordered" evidence="3">
    <location>
        <begin position="90"/>
        <end position="118"/>
    </location>
</feature>
<proteinExistence type="predicted"/>
<organism evidence="6 7">
    <name type="scientific">Adineta steineri</name>
    <dbReference type="NCBI Taxonomy" id="433720"/>
    <lineage>
        <taxon>Eukaryota</taxon>
        <taxon>Metazoa</taxon>
        <taxon>Spiralia</taxon>
        <taxon>Gnathifera</taxon>
        <taxon>Rotifera</taxon>
        <taxon>Eurotatoria</taxon>
        <taxon>Bdelloidea</taxon>
        <taxon>Adinetida</taxon>
        <taxon>Adinetidae</taxon>
        <taxon>Adineta</taxon>
    </lineage>
</organism>
<feature type="region of interest" description="Disordered" evidence="3">
    <location>
        <begin position="28"/>
        <end position="62"/>
    </location>
</feature>
<evidence type="ECO:0000259" key="4">
    <source>
        <dbReference type="Pfam" id="PF15739"/>
    </source>
</evidence>
<feature type="coiled-coil region" evidence="2">
    <location>
        <begin position="324"/>
        <end position="396"/>
    </location>
</feature>
<evidence type="ECO:0000313" key="7">
    <source>
        <dbReference type="Proteomes" id="UP000663844"/>
    </source>
</evidence>
<keyword evidence="1 2" id="KW-0175">Coiled coil</keyword>
<evidence type="ECO:0000313" key="5">
    <source>
        <dbReference type="EMBL" id="CAF1411240.1"/>
    </source>
</evidence>
<gene>
    <name evidence="5" type="ORF">JYZ213_LOCUS38396</name>
    <name evidence="6" type="ORF">OXD698_LOCUS331</name>
</gene>
<name>A0A818G574_9BILA</name>
<sequence>MSSQLKEICNTIYREQIQSIKDLTSGHLNENHLYHPPNTIDGKRKPTWSSSQKPHPTLRPSHRLKTYSSNIEHMKDSLVDFTYLSLPELPKKQSQKSPRLDEQQSLSPSSSITCDQLPPITNEHFQVPTFSIDISEEQRVRKLKTFNDTVIQTKDVNLHGLGYSEDFVASVEQTLLMKLSAIDSQHKGQTISLTRLQAYGEALNQLTEGSVAFGPALERIKDEYDFYLDHLLISQPEYGTHIAEQLKRLRQAQPKFSTTNPKLFDVDKVEEQARRAIERNRQLNEELKRVKREQIRIQDEAPARIFALSNTSKEIKVKTQVELVDDLRQNIFDLLDQLTRKKQELNEKFVHKSVCTQLQEIIRDTQMIVIKTNKENEKLLIELDKLEEKIKQEIISNDQSEFTEEHVEQIVQLLKKFDILHMKNSISGDDDTQIDNSNFLHTYDDYFS</sequence>
<dbReference type="InterPro" id="IPR032755">
    <property type="entry name" value="TSNAXIP1_N"/>
</dbReference>
<feature type="domain" description="Translin-associated factor X-interacting protein 1 N-terminal" evidence="4">
    <location>
        <begin position="178"/>
        <end position="283"/>
    </location>
</feature>
<evidence type="ECO:0000313" key="6">
    <source>
        <dbReference type="EMBL" id="CAF3484366.1"/>
    </source>
</evidence>
<feature type="coiled-coil region" evidence="2">
    <location>
        <begin position="266"/>
        <end position="300"/>
    </location>
</feature>
<reference evidence="6" key="1">
    <citation type="submission" date="2021-02" db="EMBL/GenBank/DDBJ databases">
        <authorList>
            <person name="Nowell W R."/>
        </authorList>
    </citation>
    <scope>NUCLEOTIDE SEQUENCE</scope>
</reference>
<evidence type="ECO:0000256" key="3">
    <source>
        <dbReference type="SAM" id="MobiDB-lite"/>
    </source>
</evidence>
<dbReference type="EMBL" id="CAJNOG010001122">
    <property type="protein sequence ID" value="CAF1411240.1"/>
    <property type="molecule type" value="Genomic_DNA"/>
</dbReference>
<dbReference type="Pfam" id="PF15739">
    <property type="entry name" value="TSNAXIP1_N"/>
    <property type="match status" value="1"/>
</dbReference>
<dbReference type="EMBL" id="CAJOAZ010000007">
    <property type="protein sequence ID" value="CAF3484366.1"/>
    <property type="molecule type" value="Genomic_DNA"/>
</dbReference>
<dbReference type="AlphaFoldDB" id="A0A818G574"/>
<evidence type="ECO:0000256" key="2">
    <source>
        <dbReference type="SAM" id="Coils"/>
    </source>
</evidence>
<dbReference type="Proteomes" id="UP000663845">
    <property type="component" value="Unassembled WGS sequence"/>
</dbReference>
<dbReference type="PANTHER" id="PTHR34916">
    <property type="entry name" value="GI:13385330"/>
    <property type="match status" value="1"/>
</dbReference>
<evidence type="ECO:0000256" key="1">
    <source>
        <dbReference type="ARBA" id="ARBA00023054"/>
    </source>
</evidence>
<comment type="caution">
    <text evidence="6">The sequence shown here is derived from an EMBL/GenBank/DDBJ whole genome shotgun (WGS) entry which is preliminary data.</text>
</comment>
<dbReference type="PANTHER" id="PTHR34916:SF1">
    <property type="entry name" value="GI:13385330"/>
    <property type="match status" value="1"/>
</dbReference>
<protein>
    <recommendedName>
        <fullName evidence="4">Translin-associated factor X-interacting protein 1 N-terminal domain-containing protein</fullName>
    </recommendedName>
</protein>